<dbReference type="AlphaFoldDB" id="A0AAV3Q197"/>
<dbReference type="EMBL" id="BAABME010003012">
    <property type="protein sequence ID" value="GAA0157048.1"/>
    <property type="molecule type" value="Genomic_DNA"/>
</dbReference>
<protein>
    <recommendedName>
        <fullName evidence="1">Reverse transcriptase zinc-binding domain-containing protein</fullName>
    </recommendedName>
</protein>
<accession>A0AAV3Q197</accession>
<evidence type="ECO:0000313" key="2">
    <source>
        <dbReference type="EMBL" id="GAA0157048.1"/>
    </source>
</evidence>
<name>A0AAV3Q197_LITER</name>
<evidence type="ECO:0000313" key="3">
    <source>
        <dbReference type="Proteomes" id="UP001454036"/>
    </source>
</evidence>
<gene>
    <name evidence="2" type="ORF">LIER_14396</name>
</gene>
<keyword evidence="3" id="KW-1185">Reference proteome</keyword>
<sequence length="89" mass="10642">MMFHGKITTRDHLLKWGMCVDSHCAFCPGIESQNHLFFQSGYSGQIWRLLLQKFNAYRVYFIWEEMNARLFWESYVSLDVVYHRIVACA</sequence>
<dbReference type="Pfam" id="PF13966">
    <property type="entry name" value="zf-RVT"/>
    <property type="match status" value="1"/>
</dbReference>
<reference evidence="2 3" key="1">
    <citation type="submission" date="2024-01" db="EMBL/GenBank/DDBJ databases">
        <title>The complete chloroplast genome sequence of Lithospermum erythrorhizon: insights into the phylogenetic relationship among Boraginaceae species and the maternal lineages of purple gromwells.</title>
        <authorList>
            <person name="Okada T."/>
            <person name="Watanabe K."/>
        </authorList>
    </citation>
    <scope>NUCLEOTIDE SEQUENCE [LARGE SCALE GENOMIC DNA]</scope>
</reference>
<feature type="domain" description="Reverse transcriptase zinc-binding" evidence="1">
    <location>
        <begin position="2"/>
        <end position="47"/>
    </location>
</feature>
<evidence type="ECO:0000259" key="1">
    <source>
        <dbReference type="Pfam" id="PF13966"/>
    </source>
</evidence>
<proteinExistence type="predicted"/>
<dbReference type="Proteomes" id="UP001454036">
    <property type="component" value="Unassembled WGS sequence"/>
</dbReference>
<organism evidence="2 3">
    <name type="scientific">Lithospermum erythrorhizon</name>
    <name type="common">Purple gromwell</name>
    <name type="synonym">Lithospermum officinale var. erythrorhizon</name>
    <dbReference type="NCBI Taxonomy" id="34254"/>
    <lineage>
        <taxon>Eukaryota</taxon>
        <taxon>Viridiplantae</taxon>
        <taxon>Streptophyta</taxon>
        <taxon>Embryophyta</taxon>
        <taxon>Tracheophyta</taxon>
        <taxon>Spermatophyta</taxon>
        <taxon>Magnoliopsida</taxon>
        <taxon>eudicotyledons</taxon>
        <taxon>Gunneridae</taxon>
        <taxon>Pentapetalae</taxon>
        <taxon>asterids</taxon>
        <taxon>lamiids</taxon>
        <taxon>Boraginales</taxon>
        <taxon>Boraginaceae</taxon>
        <taxon>Boraginoideae</taxon>
        <taxon>Lithospermeae</taxon>
        <taxon>Lithospermum</taxon>
    </lineage>
</organism>
<dbReference type="InterPro" id="IPR026960">
    <property type="entry name" value="RVT-Znf"/>
</dbReference>
<comment type="caution">
    <text evidence="2">The sequence shown here is derived from an EMBL/GenBank/DDBJ whole genome shotgun (WGS) entry which is preliminary data.</text>
</comment>